<dbReference type="InterPro" id="IPR010980">
    <property type="entry name" value="Cyt_c/b562"/>
</dbReference>
<evidence type="ECO:0000313" key="2">
    <source>
        <dbReference type="Proteomes" id="UP000008315"/>
    </source>
</evidence>
<dbReference type="Gene3D" id="1.20.120.10">
    <property type="entry name" value="Cytochrome c/b562"/>
    <property type="match status" value="1"/>
</dbReference>
<organism evidence="1 2">
    <name type="scientific">Methylotuvimicrobium alcaliphilum (strain DSM 19304 / NCIMB 14124 / VKM B-2133 / 20Z)</name>
    <name type="common">Methylomicrobium alcaliphilum</name>
    <dbReference type="NCBI Taxonomy" id="1091494"/>
    <lineage>
        <taxon>Bacteria</taxon>
        <taxon>Pseudomonadati</taxon>
        <taxon>Pseudomonadota</taxon>
        <taxon>Gammaproteobacteria</taxon>
        <taxon>Methylococcales</taxon>
        <taxon>Methylococcaceae</taxon>
        <taxon>Methylotuvimicrobium</taxon>
    </lineage>
</organism>
<accession>G4STH5</accession>
<protein>
    <recommendedName>
        <fullName evidence="3">Cytochrome c</fullName>
    </recommendedName>
</protein>
<dbReference type="STRING" id="1091494.MEALZ_3309"/>
<gene>
    <name evidence="1" type="ordered locus">MEALZ_3309</name>
</gene>
<dbReference type="RefSeq" id="WP_014149730.1">
    <property type="nucleotide sequence ID" value="NC_016112.1"/>
</dbReference>
<evidence type="ECO:0000313" key="1">
    <source>
        <dbReference type="EMBL" id="CCE24973.1"/>
    </source>
</evidence>
<dbReference type="AlphaFoldDB" id="G4STH5"/>
<keyword evidence="2" id="KW-1185">Reference proteome</keyword>
<dbReference type="PATRIC" id="fig|271065.3.peg.3409"/>
<dbReference type="PROSITE" id="PS51257">
    <property type="entry name" value="PROKAR_LIPOPROTEIN"/>
    <property type="match status" value="1"/>
</dbReference>
<dbReference type="EMBL" id="FO082060">
    <property type="protein sequence ID" value="CCE24973.1"/>
    <property type="molecule type" value="Genomic_DNA"/>
</dbReference>
<dbReference type="KEGG" id="mah:MEALZ_3309"/>
<name>G4STH5_META2</name>
<proteinExistence type="predicted"/>
<dbReference type="GO" id="GO:0020037">
    <property type="term" value="F:heme binding"/>
    <property type="evidence" value="ECO:0007669"/>
    <property type="project" value="InterPro"/>
</dbReference>
<dbReference type="HOGENOM" id="CLU_1633451_0_0_6"/>
<evidence type="ECO:0008006" key="3">
    <source>
        <dbReference type="Google" id="ProtNLM"/>
    </source>
</evidence>
<sequence>MGIERNRLQRLVTFVCVQLLIVLSACQTGQSGAGIHGQFDDPCAVMAARDCLRNLMRSMSHEVYDQKLNALEVEDERRRQALQMADRIKSVSRYIQDLPGKDNYLELNDDEKAVFSMLAVRLGEQAEDIRRLAKAYRIRELNASLDRVAETCNECHSRFQIH</sequence>
<dbReference type="SUPFAM" id="SSF47175">
    <property type="entry name" value="Cytochromes"/>
    <property type="match status" value="1"/>
</dbReference>
<dbReference type="GO" id="GO:0005506">
    <property type="term" value="F:iron ion binding"/>
    <property type="evidence" value="ECO:0007669"/>
    <property type="project" value="InterPro"/>
</dbReference>
<reference evidence="2" key="1">
    <citation type="journal article" date="2012" name="J. Bacteriol.">
        <title>Genome sequence of the haloalkaliphilic methanotrophic bacterium Methylomicrobium alcaliphilum 20Z.</title>
        <authorList>
            <person name="Vuilleumier S."/>
            <person name="Khmelenina V.N."/>
            <person name="Bringel F."/>
            <person name="Reshetnikov A.S."/>
            <person name="Lajus A."/>
            <person name="Mangenot S."/>
            <person name="Rouy Z."/>
            <person name="Op den Camp H.J."/>
            <person name="Jetten M.S."/>
            <person name="Dispirito A.A."/>
            <person name="Dunfield P."/>
            <person name="Klotz M.G."/>
            <person name="Semrau J.D."/>
            <person name="Stein L.Y."/>
            <person name="Barbe V."/>
            <person name="Medigue C."/>
            <person name="Trotsenko Y.A."/>
            <person name="Kalyuzhnaya M.G."/>
        </authorList>
    </citation>
    <scope>NUCLEOTIDE SEQUENCE [LARGE SCALE GENOMIC DNA]</scope>
    <source>
        <strain evidence="2">DSM 19304 / NCIMB 14124 / VKM B-2133 / 20Z</strain>
    </source>
</reference>
<dbReference type="GO" id="GO:0009055">
    <property type="term" value="F:electron transfer activity"/>
    <property type="evidence" value="ECO:0007669"/>
    <property type="project" value="InterPro"/>
</dbReference>
<dbReference type="Proteomes" id="UP000008315">
    <property type="component" value="Chromosome"/>
</dbReference>
<dbReference type="GO" id="GO:0022900">
    <property type="term" value="P:electron transport chain"/>
    <property type="evidence" value="ECO:0007669"/>
    <property type="project" value="InterPro"/>
</dbReference>